<sequence length="117" mass="12890">MTFFAGGVRGEVSDTFLSIKFELRKHLRRKRLLIVATLAILMPPLFYIIPRIADVDFGTSASLFAANTLGFLNVLIIISAALFAGDAICGEFEKKTGLLLFPTMQSRTSIFIGKYIA</sequence>
<proteinExistence type="predicted"/>
<dbReference type="AlphaFoldDB" id="X0WFA6"/>
<reference evidence="2" key="1">
    <citation type="journal article" date="2014" name="Front. Microbiol.">
        <title>High frequency of phylogenetically diverse reductive dehalogenase-homologous genes in deep subseafloor sedimentary metagenomes.</title>
        <authorList>
            <person name="Kawai M."/>
            <person name="Futagami T."/>
            <person name="Toyoda A."/>
            <person name="Takaki Y."/>
            <person name="Nishi S."/>
            <person name="Hori S."/>
            <person name="Arai W."/>
            <person name="Tsubouchi T."/>
            <person name="Morono Y."/>
            <person name="Uchiyama I."/>
            <person name="Ito T."/>
            <person name="Fujiyama A."/>
            <person name="Inagaki F."/>
            <person name="Takami H."/>
        </authorList>
    </citation>
    <scope>NUCLEOTIDE SEQUENCE</scope>
    <source>
        <strain evidence="2">Expedition CK06-06</strain>
    </source>
</reference>
<name>X0WFA6_9ZZZZ</name>
<evidence type="ECO:0008006" key="3">
    <source>
        <dbReference type="Google" id="ProtNLM"/>
    </source>
</evidence>
<evidence type="ECO:0000313" key="2">
    <source>
        <dbReference type="EMBL" id="GAG11386.1"/>
    </source>
</evidence>
<keyword evidence="1" id="KW-1133">Transmembrane helix</keyword>
<gene>
    <name evidence="2" type="ORF">S01H1_39232</name>
</gene>
<feature type="transmembrane region" description="Helical" evidence="1">
    <location>
        <begin position="32"/>
        <end position="49"/>
    </location>
</feature>
<organism evidence="2">
    <name type="scientific">marine sediment metagenome</name>
    <dbReference type="NCBI Taxonomy" id="412755"/>
    <lineage>
        <taxon>unclassified sequences</taxon>
        <taxon>metagenomes</taxon>
        <taxon>ecological metagenomes</taxon>
    </lineage>
</organism>
<comment type="caution">
    <text evidence="2">The sequence shown here is derived from an EMBL/GenBank/DDBJ whole genome shotgun (WGS) entry which is preliminary data.</text>
</comment>
<feature type="non-terminal residue" evidence="2">
    <location>
        <position position="117"/>
    </location>
</feature>
<dbReference type="EMBL" id="BARS01024743">
    <property type="protein sequence ID" value="GAG11386.1"/>
    <property type="molecule type" value="Genomic_DNA"/>
</dbReference>
<evidence type="ECO:0000256" key="1">
    <source>
        <dbReference type="SAM" id="Phobius"/>
    </source>
</evidence>
<accession>X0WFA6</accession>
<protein>
    <recommendedName>
        <fullName evidence="3">ABC-2 type transporter domain-containing protein</fullName>
    </recommendedName>
</protein>
<keyword evidence="1" id="KW-0812">Transmembrane</keyword>
<feature type="transmembrane region" description="Helical" evidence="1">
    <location>
        <begin position="61"/>
        <end position="85"/>
    </location>
</feature>
<keyword evidence="1" id="KW-0472">Membrane</keyword>